<sequence>VPINNIYNGGISITGEVATASGIGNIGLDIDQGNIHMDDSPTSSGTATGGVVATMTVDANSTGFRAALHMDSTGGWVEADASSATTMPCEALALETSTGSKKVIMQGFVRDDVWGWTVGGVIYVSETTGTLTQTAPSTTGSQVQAVGFATHANRMYFNPIPILAEVA</sequence>
<reference evidence="1" key="1">
    <citation type="journal article" date="2015" name="Nature">
        <title>Complex archaea that bridge the gap between prokaryotes and eukaryotes.</title>
        <authorList>
            <person name="Spang A."/>
            <person name="Saw J.H."/>
            <person name="Jorgensen S.L."/>
            <person name="Zaremba-Niedzwiedzka K."/>
            <person name="Martijn J."/>
            <person name="Lind A.E."/>
            <person name="van Eijk R."/>
            <person name="Schleper C."/>
            <person name="Guy L."/>
            <person name="Ettema T.J."/>
        </authorList>
    </citation>
    <scope>NUCLEOTIDE SEQUENCE</scope>
</reference>
<organism evidence="1">
    <name type="scientific">marine sediment metagenome</name>
    <dbReference type="NCBI Taxonomy" id="412755"/>
    <lineage>
        <taxon>unclassified sequences</taxon>
        <taxon>metagenomes</taxon>
        <taxon>ecological metagenomes</taxon>
    </lineage>
</organism>
<comment type="caution">
    <text evidence="1">The sequence shown here is derived from an EMBL/GenBank/DDBJ whole genome shotgun (WGS) entry which is preliminary data.</text>
</comment>
<dbReference type="EMBL" id="LAZR01016431">
    <property type="protein sequence ID" value="KKM04532.1"/>
    <property type="molecule type" value="Genomic_DNA"/>
</dbReference>
<proteinExistence type="predicted"/>
<gene>
    <name evidence="1" type="ORF">LCGC14_1763260</name>
</gene>
<protein>
    <submittedName>
        <fullName evidence="1">Uncharacterized protein</fullName>
    </submittedName>
</protein>
<feature type="non-terminal residue" evidence="1">
    <location>
        <position position="1"/>
    </location>
</feature>
<dbReference type="AlphaFoldDB" id="A0A0F9HMU5"/>
<evidence type="ECO:0000313" key="1">
    <source>
        <dbReference type="EMBL" id="KKM04532.1"/>
    </source>
</evidence>
<accession>A0A0F9HMU5</accession>
<name>A0A0F9HMU5_9ZZZZ</name>